<dbReference type="EMBL" id="JAYDCJ010000003">
    <property type="protein sequence ID" value="MEA1081884.1"/>
    <property type="molecule type" value="Genomic_DNA"/>
</dbReference>
<proteinExistence type="predicted"/>
<name>A0ABU5P1F2_9GAMM</name>
<reference evidence="1 2" key="1">
    <citation type="submission" date="2023-12" db="EMBL/GenBank/DDBJ databases">
        <title>Marinobacter qingdaonensis sp. nov., isolated from the intertidal sediment of Qingdao, PR China.</title>
        <authorList>
            <person name="Li Y."/>
        </authorList>
    </citation>
    <scope>NUCLEOTIDE SEQUENCE [LARGE SCALE GENOMIC DNA]</scope>
    <source>
        <strain evidence="1 2">ASW11-75</strain>
    </source>
</reference>
<dbReference type="Proteomes" id="UP001305746">
    <property type="component" value="Unassembled WGS sequence"/>
</dbReference>
<evidence type="ECO:0000313" key="1">
    <source>
        <dbReference type="EMBL" id="MEA1081884.1"/>
    </source>
</evidence>
<gene>
    <name evidence="1" type="ORF">U5822_14510</name>
</gene>
<organism evidence="1 2">
    <name type="scientific">Marinobacter qingdaonensis</name>
    <dbReference type="NCBI Taxonomy" id="3108486"/>
    <lineage>
        <taxon>Bacteria</taxon>
        <taxon>Pseudomonadati</taxon>
        <taxon>Pseudomonadota</taxon>
        <taxon>Gammaproteobacteria</taxon>
        <taxon>Pseudomonadales</taxon>
        <taxon>Marinobacteraceae</taxon>
        <taxon>Marinobacter</taxon>
    </lineage>
</organism>
<dbReference type="RefSeq" id="WP_322856325.1">
    <property type="nucleotide sequence ID" value="NZ_JAYDCJ010000003.1"/>
</dbReference>
<comment type="caution">
    <text evidence="1">The sequence shown here is derived from an EMBL/GenBank/DDBJ whole genome shotgun (WGS) entry which is preliminary data.</text>
</comment>
<evidence type="ECO:0000313" key="2">
    <source>
        <dbReference type="Proteomes" id="UP001305746"/>
    </source>
</evidence>
<keyword evidence="2" id="KW-1185">Reference proteome</keyword>
<accession>A0ABU5P1F2</accession>
<protein>
    <submittedName>
        <fullName evidence="1">Uncharacterized protein</fullName>
    </submittedName>
</protein>
<sequence>MRALGWIRFAAWLLALLLVLLALMKPVQARAEGNAGAMTLSVEGISASVGEDNPRVLFVLPWQAPSLPRRPKASLDGPASDLMAPIDPLTLERHRVFRHTLDPLVLSPKRGLDSTSQSYGD</sequence>